<evidence type="ECO:0000256" key="9">
    <source>
        <dbReference type="SAM" id="Phobius"/>
    </source>
</evidence>
<gene>
    <name evidence="10" type="ORF">ODALV1_LOCUS30138</name>
</gene>
<feature type="transmembrane region" description="Helical" evidence="9">
    <location>
        <begin position="488"/>
        <end position="510"/>
    </location>
</feature>
<evidence type="ECO:0000313" key="11">
    <source>
        <dbReference type="Proteomes" id="UP001642540"/>
    </source>
</evidence>
<evidence type="ECO:0000256" key="5">
    <source>
        <dbReference type="ARBA" id="ARBA00022989"/>
    </source>
</evidence>
<dbReference type="PROSITE" id="PS01271">
    <property type="entry name" value="NA_SULFATE"/>
    <property type="match status" value="1"/>
</dbReference>
<dbReference type="InterPro" id="IPR031312">
    <property type="entry name" value="Na/sul_symport_CS"/>
</dbReference>
<dbReference type="PANTHER" id="PTHR10283">
    <property type="entry name" value="SOLUTE CARRIER FAMILY 13 MEMBER"/>
    <property type="match status" value="1"/>
</dbReference>
<feature type="transmembrane region" description="Helical" evidence="9">
    <location>
        <begin position="138"/>
        <end position="167"/>
    </location>
</feature>
<keyword evidence="7" id="KW-0175">Coiled coil</keyword>
<evidence type="ECO:0000256" key="1">
    <source>
        <dbReference type="ARBA" id="ARBA00004141"/>
    </source>
</evidence>
<evidence type="ECO:0000313" key="10">
    <source>
        <dbReference type="EMBL" id="CAL8144256.1"/>
    </source>
</evidence>
<comment type="subcellular location">
    <subcellularLocation>
        <location evidence="1">Membrane</location>
        <topology evidence="1">Multi-pass membrane protein</topology>
    </subcellularLocation>
</comment>
<evidence type="ECO:0000256" key="8">
    <source>
        <dbReference type="SAM" id="MobiDB-lite"/>
    </source>
</evidence>
<keyword evidence="3" id="KW-0813">Transport</keyword>
<keyword evidence="4 9" id="KW-0812">Transmembrane</keyword>
<feature type="transmembrane region" description="Helical" evidence="9">
    <location>
        <begin position="355"/>
        <end position="375"/>
    </location>
</feature>
<feature type="region of interest" description="Disordered" evidence="8">
    <location>
        <begin position="197"/>
        <end position="219"/>
    </location>
</feature>
<feature type="transmembrane region" description="Helical" evidence="9">
    <location>
        <begin position="286"/>
        <end position="305"/>
    </location>
</feature>
<evidence type="ECO:0000256" key="6">
    <source>
        <dbReference type="ARBA" id="ARBA00023136"/>
    </source>
</evidence>
<dbReference type="InterPro" id="IPR001898">
    <property type="entry name" value="SLC13A/DASS"/>
</dbReference>
<evidence type="ECO:0000256" key="4">
    <source>
        <dbReference type="ARBA" id="ARBA00022692"/>
    </source>
</evidence>
<evidence type="ECO:0000256" key="2">
    <source>
        <dbReference type="ARBA" id="ARBA00006772"/>
    </source>
</evidence>
<feature type="transmembrane region" description="Helical" evidence="9">
    <location>
        <begin position="69"/>
        <end position="99"/>
    </location>
</feature>
<evidence type="ECO:0000256" key="7">
    <source>
        <dbReference type="SAM" id="Coils"/>
    </source>
</evidence>
<dbReference type="Pfam" id="PF00939">
    <property type="entry name" value="Na_sulph_symp"/>
    <property type="match status" value="1"/>
</dbReference>
<keyword evidence="11" id="KW-1185">Reference proteome</keyword>
<keyword evidence="5 9" id="KW-1133">Transmembrane helix</keyword>
<feature type="transmembrane region" description="Helical" evidence="9">
    <location>
        <begin position="530"/>
        <end position="553"/>
    </location>
</feature>
<feature type="transmembrane region" description="Helical" evidence="9">
    <location>
        <begin position="560"/>
        <end position="579"/>
    </location>
</feature>
<dbReference type="PANTHER" id="PTHR10283:SF82">
    <property type="entry name" value="SOLUTE CARRIER FAMILY 13 MEMBER 2"/>
    <property type="match status" value="1"/>
</dbReference>
<evidence type="ECO:0008006" key="12">
    <source>
        <dbReference type="Google" id="ProtNLM"/>
    </source>
</evidence>
<feature type="coiled-coil region" evidence="7">
    <location>
        <begin position="320"/>
        <end position="347"/>
    </location>
</feature>
<feature type="transmembrane region" description="Helical" evidence="9">
    <location>
        <begin position="599"/>
        <end position="623"/>
    </location>
</feature>
<comment type="similarity">
    <text evidence="2">Belongs to the SLC13A/DASS transporter (TC 2.A.47) family. NADC subfamily.</text>
</comment>
<proteinExistence type="inferred from homology"/>
<feature type="transmembrane region" description="Helical" evidence="9">
    <location>
        <begin position="449"/>
        <end position="467"/>
    </location>
</feature>
<accession>A0ABP1S5V6</accession>
<feature type="transmembrane region" description="Helical" evidence="9">
    <location>
        <begin position="38"/>
        <end position="57"/>
    </location>
</feature>
<protein>
    <recommendedName>
        <fullName evidence="12">Protein I'm not dead yet</fullName>
    </recommendedName>
</protein>
<feature type="compositionally biased region" description="Basic and acidic residues" evidence="8">
    <location>
        <begin position="209"/>
        <end position="219"/>
    </location>
</feature>
<dbReference type="Proteomes" id="UP001642540">
    <property type="component" value="Unassembled WGS sequence"/>
</dbReference>
<sequence length="645" mass="72316">MVSNLLRRKLSWTVWSDPGNDTVLSKFSTLLLFLKTNWTLFVAVFTPFILILVPASWEGHNGKEPYAAYIILLMSIYWMTECIPLPVTALLPILFFPLFAIAPTEKITSAYLQDSIFFLFGGCIIALSFEYSNLHTRIALKVIMVVGAKISQLMLGLMITTMFLSMWMNNTSTTAMMVPIVGAIMDELRTKMLDSSNTDAKAGGGNGSELEKPEKKTKNSKIDKKIRDLKIMFLLATAYSSNIGGTGVITGSGTNVIVLDLVRKDADEPLASEACRQKLQISFLDWMMFNTAPMLVNTLMCWIYLQVHFLGLPKFLQFWKTESKEEKDEADRMSKALEKSVKKAMKQQYDALGPIRFNEIGVLVLFIFMVILWIFKDPQFIPGWDALPIFDRTPTGKSFIKECTPTLLVCVLMFIIPGKAEYYRNFRTGGLGEGMKDPLLSFDFILKKFPWGIFILLGGGSAMALGAKESGLNKSIEEFLENNETLQSLSASMILLTVLFMIAALTSVSSSKFYMQKSYPYMYYVHHVLFFHYITDTATAAIVVPVLLGMAYVKNIHPLYLVYPASTVCSYAFVLPVSTPPNAIVYSSTDLKLGEMMRPGFLVNVFSIGILFISTHTVGWWIFDFGGYKGECSDMAHFEATPVVH</sequence>
<dbReference type="EMBL" id="CAXLJM020000160">
    <property type="protein sequence ID" value="CAL8144256.1"/>
    <property type="molecule type" value="Genomic_DNA"/>
</dbReference>
<keyword evidence="6 9" id="KW-0472">Membrane</keyword>
<comment type="caution">
    <text evidence="10">The sequence shown here is derived from an EMBL/GenBank/DDBJ whole genome shotgun (WGS) entry which is preliminary data.</text>
</comment>
<feature type="transmembrane region" description="Helical" evidence="9">
    <location>
        <begin position="111"/>
        <end position="132"/>
    </location>
</feature>
<organism evidence="10 11">
    <name type="scientific">Orchesella dallaii</name>
    <dbReference type="NCBI Taxonomy" id="48710"/>
    <lineage>
        <taxon>Eukaryota</taxon>
        <taxon>Metazoa</taxon>
        <taxon>Ecdysozoa</taxon>
        <taxon>Arthropoda</taxon>
        <taxon>Hexapoda</taxon>
        <taxon>Collembola</taxon>
        <taxon>Entomobryomorpha</taxon>
        <taxon>Entomobryoidea</taxon>
        <taxon>Orchesellidae</taxon>
        <taxon>Orchesellinae</taxon>
        <taxon>Orchesella</taxon>
    </lineage>
</organism>
<name>A0ABP1S5V6_9HEXA</name>
<evidence type="ECO:0000256" key="3">
    <source>
        <dbReference type="ARBA" id="ARBA00022448"/>
    </source>
</evidence>
<reference evidence="10 11" key="1">
    <citation type="submission" date="2024-08" db="EMBL/GenBank/DDBJ databases">
        <authorList>
            <person name="Cucini C."/>
            <person name="Frati F."/>
        </authorList>
    </citation>
    <scope>NUCLEOTIDE SEQUENCE [LARGE SCALE GENOMIC DNA]</scope>
</reference>